<keyword evidence="3" id="KW-1185">Reference proteome</keyword>
<name>A0A1L2CUF1_9CAUD</name>
<dbReference type="Pfam" id="PF13671">
    <property type="entry name" value="AAA_33"/>
    <property type="match status" value="1"/>
</dbReference>
<evidence type="ECO:0000313" key="2">
    <source>
        <dbReference type="EMBL" id="AMM43652.1"/>
    </source>
</evidence>
<dbReference type="SUPFAM" id="SSF56784">
    <property type="entry name" value="HAD-like"/>
    <property type="match status" value="1"/>
</dbReference>
<sequence>MPVLTLTVGLPGCGKTTWAKEQVKNARSKTVIVNLDDIRETMAGSHSNYKFRKDNEQYVQNAQYSAASHPAANNWNIIVGDTNLNPSVRNKWKEFAKEHGYTYKEQNFFEEFKKGKTFVHDFFAVKEYVKLCKERNLLREKSVPEEVIDGMAEKYFYDNLHLNVHVDNVAALSEAIIVDIDGTLAHMNGKRGPYEENKVLVDDPDPEVILSVLAEKNYLNRTVIIMSGRHETCKEDTEAWLQKYGVPYDHIFMRKHDDNRSDDIVKYELYMDNVFGKYKVVKVFDDRQKVVEMWRKLLKLKVYAVAEGNF</sequence>
<dbReference type="SUPFAM" id="SSF52540">
    <property type="entry name" value="P-loop containing nucleoside triphosphate hydrolases"/>
    <property type="match status" value="1"/>
</dbReference>
<dbReference type="GO" id="GO:0016301">
    <property type="term" value="F:kinase activity"/>
    <property type="evidence" value="ECO:0007669"/>
    <property type="project" value="UniProtKB-KW"/>
</dbReference>
<dbReference type="Pfam" id="PF25109">
    <property type="entry name" value="HAD_PNKP"/>
    <property type="match status" value="1"/>
</dbReference>
<dbReference type="Gene3D" id="3.40.50.1000">
    <property type="entry name" value="HAD superfamily/HAD-like"/>
    <property type="match status" value="1"/>
</dbReference>
<organism evidence="2 3">
    <name type="scientific">Pectobacterium phage vB_PcaM_CBB</name>
    <dbReference type="NCBI Taxonomy" id="2772511"/>
    <lineage>
        <taxon>Viruses</taxon>
        <taxon>Duplodnaviria</taxon>
        <taxon>Heunggongvirae</taxon>
        <taxon>Uroviricota</taxon>
        <taxon>Caudoviricetes</taxon>
        <taxon>Mimasvirus</taxon>
        <taxon>Mimasvirus CBB</taxon>
    </lineage>
</organism>
<keyword evidence="2" id="KW-0808">Transferase</keyword>
<evidence type="ECO:0000313" key="3">
    <source>
        <dbReference type="Proteomes" id="UP000223891"/>
    </source>
</evidence>
<dbReference type="Proteomes" id="UP000223891">
    <property type="component" value="Segment"/>
</dbReference>
<proteinExistence type="predicted"/>
<reference evidence="3" key="1">
    <citation type="submission" date="2016-01" db="EMBL/GenBank/DDBJ databases">
        <title>Isolation and Characterization of Enterobacteria phage CBB.</title>
        <authorList>
            <person name="Buttimer C.T.H."/>
            <person name="Hendrix H."/>
            <person name="Alexandre H."/>
            <person name="O'Mahony J."/>
            <person name="Lavigne R."/>
            <person name="Coffey A."/>
        </authorList>
    </citation>
    <scope>NUCLEOTIDE SEQUENCE [LARGE SCALE GENOMIC DNA]</scope>
</reference>
<dbReference type="InterPro" id="IPR056782">
    <property type="entry name" value="HAD_PNKP"/>
</dbReference>
<accession>A0A1L2CUF1</accession>
<dbReference type="EMBL" id="KU574722">
    <property type="protein sequence ID" value="AMM43652.1"/>
    <property type="molecule type" value="Genomic_DNA"/>
</dbReference>
<dbReference type="InterPro" id="IPR027417">
    <property type="entry name" value="P-loop_NTPase"/>
</dbReference>
<gene>
    <name evidence="2" type="ORF">CBB_87</name>
</gene>
<keyword evidence="2" id="KW-0418">Kinase</keyword>
<dbReference type="Gene3D" id="3.40.50.300">
    <property type="entry name" value="P-loop containing nucleotide triphosphate hydrolases"/>
    <property type="match status" value="1"/>
</dbReference>
<evidence type="ECO:0000259" key="1">
    <source>
        <dbReference type="Pfam" id="PF25109"/>
    </source>
</evidence>
<feature type="domain" description="Polynucleotide kinase PNKP phosphatase" evidence="1">
    <location>
        <begin position="174"/>
        <end position="310"/>
    </location>
</feature>
<dbReference type="InterPro" id="IPR036412">
    <property type="entry name" value="HAD-like_sf"/>
</dbReference>
<protein>
    <submittedName>
        <fullName evidence="2">Polynucleotide 5'-kinase and 3'-phosphatase</fullName>
    </submittedName>
</protein>
<dbReference type="InterPro" id="IPR023214">
    <property type="entry name" value="HAD_sf"/>
</dbReference>